<proteinExistence type="predicted"/>
<keyword evidence="7" id="KW-0411">Iron-sulfur</keyword>
<dbReference type="PROSITE" id="PS51379">
    <property type="entry name" value="4FE4S_FER_2"/>
    <property type="match status" value="2"/>
</dbReference>
<keyword evidence="6" id="KW-0408">Iron</keyword>
<dbReference type="InterPro" id="IPR038084">
    <property type="entry name" value="PduO/GlcC-like_sf"/>
</dbReference>
<comment type="cofactor">
    <cofactor evidence="1">
        <name>[4Fe-4S] cluster</name>
        <dbReference type="ChEBI" id="CHEBI:49883"/>
    </cofactor>
</comment>
<dbReference type="Gene3D" id="3.30.450.150">
    <property type="entry name" value="Haem-degrading domain"/>
    <property type="match status" value="1"/>
</dbReference>
<dbReference type="InterPro" id="IPR017896">
    <property type="entry name" value="4Fe4S_Fe-S-bd"/>
</dbReference>
<evidence type="ECO:0000256" key="3">
    <source>
        <dbReference type="ARBA" id="ARBA00022485"/>
    </source>
</evidence>
<dbReference type="InterPro" id="IPR000813">
    <property type="entry name" value="7Fe_ferredoxin"/>
</dbReference>
<dbReference type="EMBL" id="FAXA01000275">
    <property type="protein sequence ID" value="CUV02591.1"/>
    <property type="molecule type" value="Genomic_DNA"/>
</dbReference>
<evidence type="ECO:0000256" key="6">
    <source>
        <dbReference type="ARBA" id="ARBA00023004"/>
    </source>
</evidence>
<dbReference type="InterPro" id="IPR005624">
    <property type="entry name" value="PduO/GlcC-like"/>
</dbReference>
<name>A0A160V954_9ZZZZ</name>
<dbReference type="SUPFAM" id="SSF54862">
    <property type="entry name" value="4Fe-4S ferredoxins"/>
    <property type="match status" value="1"/>
</dbReference>
<dbReference type="InterPro" id="IPR052517">
    <property type="entry name" value="GlcG_carb_metab_protein"/>
</dbReference>
<feature type="domain" description="4Fe-4S ferredoxin-type" evidence="8">
    <location>
        <begin position="38"/>
        <end position="67"/>
    </location>
</feature>
<dbReference type="PANTHER" id="PTHR34309">
    <property type="entry name" value="SLR1406 PROTEIN"/>
    <property type="match status" value="1"/>
</dbReference>
<dbReference type="AlphaFoldDB" id="A0A160V954"/>
<evidence type="ECO:0000256" key="1">
    <source>
        <dbReference type="ARBA" id="ARBA00001966"/>
    </source>
</evidence>
<protein>
    <submittedName>
        <fullName evidence="9">Ferredoxin</fullName>
    </submittedName>
</protein>
<evidence type="ECO:0000259" key="8">
    <source>
        <dbReference type="PROSITE" id="PS51379"/>
    </source>
</evidence>
<evidence type="ECO:0000256" key="5">
    <source>
        <dbReference type="ARBA" id="ARBA00022982"/>
    </source>
</evidence>
<keyword evidence="4" id="KW-0479">Metal-binding</keyword>
<gene>
    <name evidence="9" type="ORF">MGWOODY_Clf2925</name>
</gene>
<accession>A0A160V954</accession>
<dbReference type="GO" id="GO:0046872">
    <property type="term" value="F:metal ion binding"/>
    <property type="evidence" value="ECO:0007669"/>
    <property type="project" value="UniProtKB-KW"/>
</dbReference>
<dbReference type="GO" id="GO:0051539">
    <property type="term" value="F:4 iron, 4 sulfur cluster binding"/>
    <property type="evidence" value="ECO:0007669"/>
    <property type="project" value="UniProtKB-KW"/>
</dbReference>
<dbReference type="Pfam" id="PF03928">
    <property type="entry name" value="HbpS-like"/>
    <property type="match status" value="1"/>
</dbReference>
<dbReference type="Pfam" id="PF00037">
    <property type="entry name" value="Fer4"/>
    <property type="match status" value="1"/>
</dbReference>
<keyword evidence="5" id="KW-0249">Electron transport</keyword>
<dbReference type="SUPFAM" id="SSF143744">
    <property type="entry name" value="GlcG-like"/>
    <property type="match status" value="1"/>
</dbReference>
<dbReference type="PRINTS" id="PR00354">
    <property type="entry name" value="7FE8SFRDOXIN"/>
</dbReference>
<dbReference type="PROSITE" id="PS00198">
    <property type="entry name" value="4FE4S_FER_1"/>
    <property type="match status" value="1"/>
</dbReference>
<sequence length="221" mass="23582">MTSQFSAYVITEPCVGVKNGICLEVCPVDCIDSTDDDDQYFVDPEVCIACEQCALVCPMDAVYLDIEVPSYFKSYINRNADFYRANKGEPMPVPIDRALTMIQAGHARAMELDIAVSVSVVDEGGRLIAFGRMDRSRPMSVDISINKAYTAASFQVPTTDLGAVSGQSWFQSLIVSSQGKIIAVAGGLPVLGEPMVVGAVGVSGGTDEQDQECARAAVAAY</sequence>
<dbReference type="Gene3D" id="3.30.70.20">
    <property type="match status" value="1"/>
</dbReference>
<evidence type="ECO:0000256" key="7">
    <source>
        <dbReference type="ARBA" id="ARBA00023014"/>
    </source>
</evidence>
<dbReference type="GO" id="GO:0009055">
    <property type="term" value="F:electron transfer activity"/>
    <property type="evidence" value="ECO:0007669"/>
    <property type="project" value="InterPro"/>
</dbReference>
<reference evidence="9" key="1">
    <citation type="submission" date="2015-10" db="EMBL/GenBank/DDBJ databases">
        <authorList>
            <person name="Gilbert D.G."/>
        </authorList>
    </citation>
    <scope>NUCLEOTIDE SEQUENCE</scope>
</reference>
<evidence type="ECO:0000256" key="2">
    <source>
        <dbReference type="ARBA" id="ARBA00022448"/>
    </source>
</evidence>
<dbReference type="PANTHER" id="PTHR34309:SF1">
    <property type="entry name" value="PROTEIN GLCG"/>
    <property type="match status" value="1"/>
</dbReference>
<organism evidence="9">
    <name type="scientific">hydrothermal vent metagenome</name>
    <dbReference type="NCBI Taxonomy" id="652676"/>
    <lineage>
        <taxon>unclassified sequences</taxon>
        <taxon>metagenomes</taxon>
        <taxon>ecological metagenomes</taxon>
    </lineage>
</organism>
<evidence type="ECO:0000256" key="4">
    <source>
        <dbReference type="ARBA" id="ARBA00022723"/>
    </source>
</evidence>
<feature type="domain" description="4Fe-4S ferredoxin-type" evidence="8">
    <location>
        <begin position="5"/>
        <end position="36"/>
    </location>
</feature>
<evidence type="ECO:0000313" key="9">
    <source>
        <dbReference type="EMBL" id="CUV02591.1"/>
    </source>
</evidence>
<keyword evidence="3" id="KW-0004">4Fe-4S</keyword>
<keyword evidence="2" id="KW-0813">Transport</keyword>
<dbReference type="InterPro" id="IPR017900">
    <property type="entry name" value="4Fe4S_Fe_S_CS"/>
</dbReference>